<reference evidence="2" key="1">
    <citation type="submission" date="2020-05" db="EMBL/GenBank/DDBJ databases">
        <title>WGS assembly of Panicum virgatum.</title>
        <authorList>
            <person name="Lovell J.T."/>
            <person name="Jenkins J."/>
            <person name="Shu S."/>
            <person name="Juenger T.E."/>
            <person name="Schmutz J."/>
        </authorList>
    </citation>
    <scope>NUCLEOTIDE SEQUENCE</scope>
    <source>
        <strain evidence="2">AP13</strain>
    </source>
</reference>
<accession>A0A8T0Q4W7</accession>
<feature type="region of interest" description="Disordered" evidence="1">
    <location>
        <begin position="13"/>
        <end position="84"/>
    </location>
</feature>
<keyword evidence="3" id="KW-1185">Reference proteome</keyword>
<sequence length="172" mass="18300">RVATPAASFLRRCSRHGPADPRVERGARWHGGPGRRAPAGTRGTRAKVGRRDGERIGNWPATSCARAAGGGAQSASRHRPAGRPRVRYCAPCSHASAPPLAPGPHHPRARRGLAASDVRRAWGPAGALPRAYAPAVSSVLPRRAGTHAVRLSTEVLAVLEVYNQRSIKSDKW</sequence>
<organism evidence="2 3">
    <name type="scientific">Panicum virgatum</name>
    <name type="common">Blackwell switchgrass</name>
    <dbReference type="NCBI Taxonomy" id="38727"/>
    <lineage>
        <taxon>Eukaryota</taxon>
        <taxon>Viridiplantae</taxon>
        <taxon>Streptophyta</taxon>
        <taxon>Embryophyta</taxon>
        <taxon>Tracheophyta</taxon>
        <taxon>Spermatophyta</taxon>
        <taxon>Magnoliopsida</taxon>
        <taxon>Liliopsida</taxon>
        <taxon>Poales</taxon>
        <taxon>Poaceae</taxon>
        <taxon>PACMAD clade</taxon>
        <taxon>Panicoideae</taxon>
        <taxon>Panicodae</taxon>
        <taxon>Paniceae</taxon>
        <taxon>Panicinae</taxon>
        <taxon>Panicum</taxon>
        <taxon>Panicum sect. Hiantes</taxon>
    </lineage>
</organism>
<evidence type="ECO:0000313" key="2">
    <source>
        <dbReference type="EMBL" id="KAG2568375.1"/>
    </source>
</evidence>
<dbReference type="Proteomes" id="UP000823388">
    <property type="component" value="Chromosome 7N"/>
</dbReference>
<dbReference type="EMBL" id="CM029050">
    <property type="protein sequence ID" value="KAG2568375.1"/>
    <property type="molecule type" value="Genomic_DNA"/>
</dbReference>
<protein>
    <submittedName>
        <fullName evidence="2">Uncharacterized protein</fullName>
    </submittedName>
</protein>
<dbReference type="AlphaFoldDB" id="A0A8T0Q4W7"/>
<evidence type="ECO:0000313" key="3">
    <source>
        <dbReference type="Proteomes" id="UP000823388"/>
    </source>
</evidence>
<comment type="caution">
    <text evidence="2">The sequence shown here is derived from an EMBL/GenBank/DDBJ whole genome shotgun (WGS) entry which is preliminary data.</text>
</comment>
<evidence type="ECO:0000256" key="1">
    <source>
        <dbReference type="SAM" id="MobiDB-lite"/>
    </source>
</evidence>
<name>A0A8T0Q4W7_PANVG</name>
<gene>
    <name evidence="2" type="ORF">PVAP13_7NG315024</name>
</gene>
<proteinExistence type="predicted"/>
<feature type="non-terminal residue" evidence="2">
    <location>
        <position position="172"/>
    </location>
</feature>
<feature type="non-terminal residue" evidence="2">
    <location>
        <position position="1"/>
    </location>
</feature>
<feature type="compositionally biased region" description="Basic and acidic residues" evidence="1">
    <location>
        <begin position="17"/>
        <end position="27"/>
    </location>
</feature>